<feature type="non-terminal residue" evidence="2">
    <location>
        <position position="1"/>
    </location>
</feature>
<sequence>SVLMAAKALGAVGVGVAGYFAYTFATASSAEPATKLSKEQQKTRNLRSHLSGNHPKVSGGDDCLSRGQGQLKARVSGSSSDTHSGEEDRRKALDGTVSVSK</sequence>
<evidence type="ECO:0000256" key="1">
    <source>
        <dbReference type="SAM" id="MobiDB-lite"/>
    </source>
</evidence>
<reference evidence="2" key="2">
    <citation type="book" date="2010" name="PROCEEDINGS OF 13TH INTERNATIONAL CONFERENCE ON HARMFUL ALGAE" publisher="International Society For The Study of Harmful Algae" city="Hong Kong, China">
        <title>Dinoflagellate meta-transcriptomics enabled by spliced leader.</title>
        <editorList>
            <person name="Unknown A."/>
        </editorList>
        <authorList>
            <person name="Lin S."/>
            <person name="Zhang H."/>
        </authorList>
    </citation>
    <scope>NUCLEOTIDE SEQUENCE</scope>
    <source>
        <strain evidence="2">CCMP1831</strain>
    </source>
</reference>
<proteinExistence type="evidence at transcript level"/>
<protein>
    <submittedName>
        <fullName evidence="2">Uncharacterized protein</fullName>
    </submittedName>
</protein>
<accession>E8Z6D7</accession>
<organism evidence="2">
    <name type="scientific">Pfiesteria piscicida</name>
    <name type="common">Phantom dinoflagellate</name>
    <dbReference type="NCBI Taxonomy" id="71001"/>
    <lineage>
        <taxon>Eukaryota</taxon>
        <taxon>Sar</taxon>
        <taxon>Alveolata</taxon>
        <taxon>Dinophyceae</taxon>
        <taxon>Peridiniales</taxon>
        <taxon>Pfiesteriaceae</taxon>
        <taxon>Pfiesteria</taxon>
    </lineage>
</organism>
<dbReference type="EMBL" id="FJ599965">
    <property type="protein sequence ID" value="ACU45017.1"/>
    <property type="molecule type" value="mRNA"/>
</dbReference>
<feature type="region of interest" description="Disordered" evidence="1">
    <location>
        <begin position="31"/>
        <end position="101"/>
    </location>
</feature>
<name>E8Z6D7_PFIPI</name>
<feature type="compositionally biased region" description="Basic and acidic residues" evidence="1">
    <location>
        <begin position="83"/>
        <end position="93"/>
    </location>
</feature>
<evidence type="ECO:0000313" key="2">
    <source>
        <dbReference type="EMBL" id="ACU45017.1"/>
    </source>
</evidence>
<reference evidence="2" key="1">
    <citation type="submission" date="2008-12" db="EMBL/GenBank/DDBJ databases">
        <authorList>
            <person name="Zhang H."/>
            <person name="Lin S."/>
        </authorList>
    </citation>
    <scope>NUCLEOTIDE SEQUENCE</scope>
    <source>
        <strain evidence="2">CCMP1831</strain>
    </source>
</reference>
<dbReference type="AlphaFoldDB" id="E8Z6D7"/>